<evidence type="ECO:0000313" key="2">
    <source>
        <dbReference type="EMBL" id="MFD1940334.1"/>
    </source>
</evidence>
<evidence type="ECO:0000313" key="3">
    <source>
        <dbReference type="Proteomes" id="UP001597368"/>
    </source>
</evidence>
<dbReference type="PANTHER" id="PTHR40763">
    <property type="entry name" value="MEMBRANE PROTEIN-RELATED"/>
    <property type="match status" value="1"/>
</dbReference>
<keyword evidence="3" id="KW-1185">Reference proteome</keyword>
<accession>A0ABW4TIS7</accession>
<gene>
    <name evidence="2" type="ORF">ACFSKW_53635</name>
</gene>
<sequence>MTDRAQLRAGDSDRDRVAQILRLAVGDGRISTDELDERLDRTYAARTCGELDAVVADLPDLGDQGGHLEIPAALRLSTGWARSVKQVGHWVVPPRIELECGWGTVRVNFMRATCPHREVSVDVRCDSLFADIWIVVPRGWLVRAEEVTTGRSGHVHNKPPTPLAQDGVVLRMTGHVESGDVWIRYRRPPGANVTARA</sequence>
<dbReference type="EMBL" id="JBHUFV010000105">
    <property type="protein sequence ID" value="MFD1940334.1"/>
    <property type="molecule type" value="Genomic_DNA"/>
</dbReference>
<feature type="domain" description="DUF1707" evidence="1">
    <location>
        <begin position="7"/>
        <end position="59"/>
    </location>
</feature>
<dbReference type="RefSeq" id="WP_379583421.1">
    <property type="nucleotide sequence ID" value="NZ_JBHUFV010000105.1"/>
</dbReference>
<dbReference type="InterPro" id="IPR012551">
    <property type="entry name" value="DUF1707_SHOCT-like"/>
</dbReference>
<dbReference type="Pfam" id="PF08044">
    <property type="entry name" value="DUF1707"/>
    <property type="match status" value="1"/>
</dbReference>
<comment type="caution">
    <text evidence="2">The sequence shown here is derived from an EMBL/GenBank/DDBJ whole genome shotgun (WGS) entry which is preliminary data.</text>
</comment>
<organism evidence="2 3">
    <name type="scientific">Nonomuraea mangrovi</name>
    <dbReference type="NCBI Taxonomy" id="2316207"/>
    <lineage>
        <taxon>Bacteria</taxon>
        <taxon>Bacillati</taxon>
        <taxon>Actinomycetota</taxon>
        <taxon>Actinomycetes</taxon>
        <taxon>Streptosporangiales</taxon>
        <taxon>Streptosporangiaceae</taxon>
        <taxon>Nonomuraea</taxon>
    </lineage>
</organism>
<proteinExistence type="predicted"/>
<protein>
    <submittedName>
        <fullName evidence="2">DUF1707 domain-containing protein</fullName>
    </submittedName>
</protein>
<name>A0ABW4TIS7_9ACTN</name>
<reference evidence="3" key="1">
    <citation type="journal article" date="2019" name="Int. J. Syst. Evol. Microbiol.">
        <title>The Global Catalogue of Microorganisms (GCM) 10K type strain sequencing project: providing services to taxonomists for standard genome sequencing and annotation.</title>
        <authorList>
            <consortium name="The Broad Institute Genomics Platform"/>
            <consortium name="The Broad Institute Genome Sequencing Center for Infectious Disease"/>
            <person name="Wu L."/>
            <person name="Ma J."/>
        </authorList>
    </citation>
    <scope>NUCLEOTIDE SEQUENCE [LARGE SCALE GENOMIC DNA]</scope>
    <source>
        <strain evidence="3">ICMP 6774ER</strain>
    </source>
</reference>
<dbReference type="PANTHER" id="PTHR40763:SF5">
    <property type="entry name" value="MEMBRANE PROTEIN"/>
    <property type="match status" value="1"/>
</dbReference>
<dbReference type="Proteomes" id="UP001597368">
    <property type="component" value="Unassembled WGS sequence"/>
</dbReference>
<evidence type="ECO:0000259" key="1">
    <source>
        <dbReference type="Pfam" id="PF08044"/>
    </source>
</evidence>